<keyword evidence="1" id="KW-0472">Membrane</keyword>
<keyword evidence="1" id="KW-0812">Transmembrane</keyword>
<evidence type="ECO:0000313" key="3">
    <source>
        <dbReference type="Proteomes" id="UP000291213"/>
    </source>
</evidence>
<proteinExistence type="predicted"/>
<evidence type="ECO:0000256" key="1">
    <source>
        <dbReference type="SAM" id="Phobius"/>
    </source>
</evidence>
<dbReference type="AlphaFoldDB" id="A0A401H9K6"/>
<comment type="caution">
    <text evidence="2">The sequence shown here is derived from an EMBL/GenBank/DDBJ whole genome shotgun (WGS) entry which is preliminary data.</text>
</comment>
<dbReference type="Proteomes" id="UP000291213">
    <property type="component" value="Unassembled WGS sequence"/>
</dbReference>
<reference evidence="2 3" key="1">
    <citation type="submission" date="2017-02" db="EMBL/GenBank/DDBJ databases">
        <title>isolation and characterization of a novel temperate virus Aeropyrum globular virus 1 infecting hyperthermophilic archaeon Aeropyrum.</title>
        <authorList>
            <person name="Yumiya M."/>
            <person name="Yoshida T."/>
            <person name="Sako Y."/>
        </authorList>
    </citation>
    <scope>NUCLEOTIDE SEQUENCE [LARGE SCALE GENOMIC DNA]</scope>
    <source>
        <strain evidence="2 3">YK1-12-2013</strain>
    </source>
</reference>
<evidence type="ECO:0000313" key="2">
    <source>
        <dbReference type="EMBL" id="GBF09048.1"/>
    </source>
</evidence>
<protein>
    <submittedName>
        <fullName evidence="2">NuoA homolog</fullName>
    </submittedName>
</protein>
<name>A0A401H9K6_AERPX</name>
<dbReference type="InterPro" id="IPR038430">
    <property type="entry name" value="NDAH_ubi_oxred_su3_sf"/>
</dbReference>
<feature type="transmembrane region" description="Helical" evidence="1">
    <location>
        <begin position="106"/>
        <end position="128"/>
    </location>
</feature>
<dbReference type="NCBIfam" id="NF004729">
    <property type="entry name" value="PRK06073.1-5"/>
    <property type="match status" value="1"/>
</dbReference>
<sequence length="140" mass="15757">MVLGLIETLYSPGVMMLVALVIIPLLVVGATVAIVFLLKLITTGRPDVEKIEARKYLRYDAGNPPRPGDFRRKVSMQYLGYLILFLAVEPIVILMALILIAPREALARVLFLYVAILLIYAPLLYYGIRESRRLEAWILG</sequence>
<feature type="transmembrane region" description="Helical" evidence="1">
    <location>
        <begin position="78"/>
        <end position="100"/>
    </location>
</feature>
<dbReference type="Gene3D" id="1.20.58.1610">
    <property type="entry name" value="NADH:ubiquinone/plastoquinone oxidoreductase, chain 3"/>
    <property type="match status" value="1"/>
</dbReference>
<gene>
    <name evidence="2" type="ORF">apy_07730</name>
</gene>
<organism evidence="2 3">
    <name type="scientific">Aeropyrum pernix</name>
    <dbReference type="NCBI Taxonomy" id="56636"/>
    <lineage>
        <taxon>Archaea</taxon>
        <taxon>Thermoproteota</taxon>
        <taxon>Thermoprotei</taxon>
        <taxon>Desulfurococcales</taxon>
        <taxon>Desulfurococcaceae</taxon>
        <taxon>Aeropyrum</taxon>
    </lineage>
</organism>
<feature type="transmembrane region" description="Helical" evidence="1">
    <location>
        <begin position="14"/>
        <end position="38"/>
    </location>
</feature>
<keyword evidence="1" id="KW-1133">Transmembrane helix</keyword>
<accession>A0A401H9K6</accession>
<dbReference type="EMBL" id="BDMD01000039">
    <property type="protein sequence ID" value="GBF09048.1"/>
    <property type="molecule type" value="Genomic_DNA"/>
</dbReference>